<dbReference type="Gene3D" id="3.30.430.20">
    <property type="entry name" value="Gnk2 domain, C-X8-C-X2-C motif"/>
    <property type="match status" value="2"/>
</dbReference>
<dbReference type="Gene3D" id="3.30.200.20">
    <property type="entry name" value="Phosphorylase Kinase, domain 1"/>
    <property type="match status" value="1"/>
</dbReference>
<comment type="catalytic activity">
    <reaction evidence="16">
        <text>L-threonyl-[protein] + ATP = O-phospho-L-threonyl-[protein] + ADP + H(+)</text>
        <dbReference type="Rhea" id="RHEA:46608"/>
        <dbReference type="Rhea" id="RHEA-COMP:11060"/>
        <dbReference type="Rhea" id="RHEA-COMP:11605"/>
        <dbReference type="ChEBI" id="CHEBI:15378"/>
        <dbReference type="ChEBI" id="CHEBI:30013"/>
        <dbReference type="ChEBI" id="CHEBI:30616"/>
        <dbReference type="ChEBI" id="CHEBI:61977"/>
        <dbReference type="ChEBI" id="CHEBI:456216"/>
    </reaction>
</comment>
<dbReference type="PROSITE" id="PS00108">
    <property type="entry name" value="PROTEIN_KINASE_ST"/>
    <property type="match status" value="1"/>
</dbReference>
<evidence type="ECO:0000256" key="7">
    <source>
        <dbReference type="ARBA" id="ARBA00022737"/>
    </source>
</evidence>
<dbReference type="SUPFAM" id="SSF56112">
    <property type="entry name" value="Protein kinase-like (PK-like)"/>
    <property type="match status" value="1"/>
</dbReference>
<feature type="domain" description="Protein kinase" evidence="19">
    <location>
        <begin position="323"/>
        <end position="613"/>
    </location>
</feature>
<evidence type="ECO:0000256" key="12">
    <source>
        <dbReference type="ARBA" id="ARBA00023136"/>
    </source>
</evidence>
<dbReference type="FunFam" id="3.30.430.20:FF:000005">
    <property type="entry name" value="Cysteine-rich receptor-like protein kinase 2"/>
    <property type="match status" value="1"/>
</dbReference>
<keyword evidence="11 18" id="KW-1133">Transmembrane helix</keyword>
<keyword evidence="22" id="KW-1185">Reference proteome</keyword>
<dbReference type="Pfam" id="PF01657">
    <property type="entry name" value="Stress-antifung"/>
    <property type="match status" value="2"/>
</dbReference>
<evidence type="ECO:0000259" key="19">
    <source>
        <dbReference type="PROSITE" id="PS50011"/>
    </source>
</evidence>
<evidence type="ECO:0000256" key="17">
    <source>
        <dbReference type="PROSITE-ProRule" id="PRU10141"/>
    </source>
</evidence>
<dbReference type="EMBL" id="BDDD01000234">
    <property type="protein sequence ID" value="GAV61993.1"/>
    <property type="molecule type" value="Genomic_DNA"/>
</dbReference>
<keyword evidence="5 18" id="KW-0812">Transmembrane</keyword>
<dbReference type="OrthoDB" id="1908121at2759"/>
<evidence type="ECO:0000256" key="4">
    <source>
        <dbReference type="ARBA" id="ARBA00022679"/>
    </source>
</evidence>
<dbReference type="InParanoid" id="A0A1Q3B2E2"/>
<evidence type="ECO:0000256" key="5">
    <source>
        <dbReference type="ARBA" id="ARBA00022692"/>
    </source>
</evidence>
<dbReference type="InterPro" id="IPR002902">
    <property type="entry name" value="GNK2"/>
</dbReference>
<evidence type="ECO:0000256" key="14">
    <source>
        <dbReference type="ARBA" id="ARBA00023180"/>
    </source>
</evidence>
<protein>
    <submittedName>
        <fullName evidence="21">Pkinase domain-containing protein/Stress-antifung domain-containing protein</fullName>
    </submittedName>
</protein>
<organism evidence="21 22">
    <name type="scientific">Cephalotus follicularis</name>
    <name type="common">Albany pitcher plant</name>
    <dbReference type="NCBI Taxonomy" id="3775"/>
    <lineage>
        <taxon>Eukaryota</taxon>
        <taxon>Viridiplantae</taxon>
        <taxon>Streptophyta</taxon>
        <taxon>Embryophyta</taxon>
        <taxon>Tracheophyta</taxon>
        <taxon>Spermatophyta</taxon>
        <taxon>Magnoliopsida</taxon>
        <taxon>eudicotyledons</taxon>
        <taxon>Gunneridae</taxon>
        <taxon>Pentapetalae</taxon>
        <taxon>rosids</taxon>
        <taxon>fabids</taxon>
        <taxon>Oxalidales</taxon>
        <taxon>Cephalotaceae</taxon>
        <taxon>Cephalotus</taxon>
    </lineage>
</organism>
<dbReference type="PROSITE" id="PS00107">
    <property type="entry name" value="PROTEIN_KINASE_ATP"/>
    <property type="match status" value="1"/>
</dbReference>
<dbReference type="InterPro" id="IPR008271">
    <property type="entry name" value="Ser/Thr_kinase_AS"/>
</dbReference>
<evidence type="ECO:0000256" key="16">
    <source>
        <dbReference type="ARBA" id="ARBA00047951"/>
    </source>
</evidence>
<dbReference type="CDD" id="cd23509">
    <property type="entry name" value="Gnk2-like"/>
    <property type="match status" value="2"/>
</dbReference>
<dbReference type="GO" id="GO:0004674">
    <property type="term" value="F:protein serine/threonine kinase activity"/>
    <property type="evidence" value="ECO:0007669"/>
    <property type="project" value="UniProtKB-KW"/>
</dbReference>
<evidence type="ECO:0000256" key="11">
    <source>
        <dbReference type="ARBA" id="ARBA00022989"/>
    </source>
</evidence>
<evidence type="ECO:0000256" key="15">
    <source>
        <dbReference type="ARBA" id="ARBA00047558"/>
    </source>
</evidence>
<dbReference type="Pfam" id="PF00069">
    <property type="entry name" value="Pkinase"/>
    <property type="match status" value="1"/>
</dbReference>
<dbReference type="PROSITE" id="PS50011">
    <property type="entry name" value="PROTEIN_KINASE_DOM"/>
    <property type="match status" value="1"/>
</dbReference>
<evidence type="ECO:0000256" key="1">
    <source>
        <dbReference type="ARBA" id="ARBA00004167"/>
    </source>
</evidence>
<dbReference type="GO" id="GO:0016020">
    <property type="term" value="C:membrane"/>
    <property type="evidence" value="ECO:0007669"/>
    <property type="project" value="UniProtKB-SubCell"/>
</dbReference>
<dbReference type="InterPro" id="IPR000719">
    <property type="entry name" value="Prot_kinase_dom"/>
</dbReference>
<dbReference type="FunFam" id="1.10.510.10:FF:000336">
    <property type="entry name" value="Cysteine-rich receptor-like protein kinase 2"/>
    <property type="match status" value="1"/>
</dbReference>
<dbReference type="FunCoup" id="A0A1Q3B2E2">
    <property type="interactions" value="301"/>
</dbReference>
<evidence type="ECO:0000256" key="8">
    <source>
        <dbReference type="ARBA" id="ARBA00022741"/>
    </source>
</evidence>
<dbReference type="SMART" id="SM00220">
    <property type="entry name" value="S_TKc"/>
    <property type="match status" value="1"/>
</dbReference>
<dbReference type="Gene3D" id="1.10.510.10">
    <property type="entry name" value="Transferase(Phosphotransferase) domain 1"/>
    <property type="match status" value="1"/>
</dbReference>
<dbReference type="FunFam" id="3.30.430.20:FF:000015">
    <property type="entry name" value="Cysteine-rich receptor-like protein kinase 3"/>
    <property type="match status" value="1"/>
</dbReference>
<keyword evidence="6" id="KW-0732">Signal</keyword>
<feature type="domain" description="Gnk2-homologous" evidence="20">
    <location>
        <begin position="138"/>
        <end position="243"/>
    </location>
</feature>
<dbReference type="AlphaFoldDB" id="A0A1Q3B2E2"/>
<gene>
    <name evidence="21" type="ORF">CFOL_v3_05518</name>
</gene>
<dbReference type="CDD" id="cd14066">
    <property type="entry name" value="STKc_IRAK"/>
    <property type="match status" value="1"/>
</dbReference>
<comment type="subcellular location">
    <subcellularLocation>
        <location evidence="1">Membrane</location>
        <topology evidence="1">Single-pass membrane protein</topology>
    </subcellularLocation>
</comment>
<reference evidence="22" key="1">
    <citation type="submission" date="2016-04" db="EMBL/GenBank/DDBJ databases">
        <title>Cephalotus genome sequencing.</title>
        <authorList>
            <person name="Fukushima K."/>
            <person name="Hasebe M."/>
            <person name="Fang X."/>
        </authorList>
    </citation>
    <scope>NUCLEOTIDE SEQUENCE [LARGE SCALE GENOMIC DNA]</scope>
    <source>
        <strain evidence="22">cv. St1</strain>
    </source>
</reference>
<feature type="domain" description="Gnk2-homologous" evidence="20">
    <location>
        <begin position="32"/>
        <end position="133"/>
    </location>
</feature>
<dbReference type="FunFam" id="3.30.200.20:FF:001208">
    <property type="entry name" value="Putative DUF26-domain receptor-like protein kinase family protein"/>
    <property type="match status" value="1"/>
</dbReference>
<keyword evidence="12 18" id="KW-0472">Membrane</keyword>
<keyword evidence="2" id="KW-0723">Serine/threonine-protein kinase</keyword>
<sequence>MKRAILAVSYEHIFFTMQTILLLETAVGDPRSQTVNITCGHQLEHNSTIFVPNFVATMENISEQIRTSGFGVAVTGSGPDIAYGLAQCYGDLSLLDCVLCYAEARTLLPECYPYNGGRIYLDGCFMRSENYSFFEEYTGPNDRSVCGNASRKNSTFEVAAREAVFIAVTAAPSNEGYARSQVVVPGTANASAYVLADCWKTLNSSSCRACLDNASASVLGCLPWSEGRALNTGCFIRYSDADFLNKELRSGTSRGSIIGIVVSVVSSLVVLIVGATIGLYIWKHRYIQKRRRGSNDARKLAKTLHDSSLNFKYSTIEKATASFDEANKLGQGGFGTVYKGVLADGREIAVKRLFYNNRHRAADFYNEVNMISSVEHKNLVRLLGCSCSGPESLLIYEFLPNKSLDRFIFDSNRGKVLDWERRNDIIIGTAEGLVYLHEISKTKIIHRDIKASNILLDSKLRAKIADFGLARSFQEDKSHISTAIAGTLGYMAPEYLAHGQLTEKVDVYSFGILLLEIVTGKQNNRSKTAEYSDSLVTTAWRHFQSETMEELFDPNLMLHNHNSHVKNDVFRVVHLGLLCIQEIPYLRPTMSKALQMLTKKDKSLPTPTNPPFIDEKTMELNDTWEDPSYPLNPGNSASIAVISHSSFYPR</sequence>
<feature type="transmembrane region" description="Helical" evidence="18">
    <location>
        <begin position="257"/>
        <end position="282"/>
    </location>
</feature>
<keyword evidence="14" id="KW-0325">Glycoprotein</keyword>
<feature type="binding site" evidence="17">
    <location>
        <position position="351"/>
    </location>
    <ligand>
        <name>ATP</name>
        <dbReference type="ChEBI" id="CHEBI:30616"/>
    </ligand>
</feature>
<dbReference type="Proteomes" id="UP000187406">
    <property type="component" value="Unassembled WGS sequence"/>
</dbReference>
<evidence type="ECO:0000259" key="20">
    <source>
        <dbReference type="PROSITE" id="PS51473"/>
    </source>
</evidence>
<evidence type="ECO:0000256" key="10">
    <source>
        <dbReference type="ARBA" id="ARBA00022840"/>
    </source>
</evidence>
<dbReference type="InterPro" id="IPR011009">
    <property type="entry name" value="Kinase-like_dom_sf"/>
</dbReference>
<dbReference type="STRING" id="3775.A0A1Q3B2E2"/>
<keyword evidence="8 17" id="KW-0547">Nucleotide-binding</keyword>
<keyword evidence="7" id="KW-0677">Repeat</keyword>
<evidence type="ECO:0000256" key="2">
    <source>
        <dbReference type="ARBA" id="ARBA00022527"/>
    </source>
</evidence>
<keyword evidence="9 21" id="KW-0418">Kinase</keyword>
<proteinExistence type="predicted"/>
<keyword evidence="4" id="KW-0808">Transferase</keyword>
<evidence type="ECO:0000256" key="13">
    <source>
        <dbReference type="ARBA" id="ARBA00023170"/>
    </source>
</evidence>
<dbReference type="InterPro" id="IPR038408">
    <property type="entry name" value="GNK2_sf"/>
</dbReference>
<evidence type="ECO:0000313" key="22">
    <source>
        <dbReference type="Proteomes" id="UP000187406"/>
    </source>
</evidence>
<evidence type="ECO:0000256" key="6">
    <source>
        <dbReference type="ARBA" id="ARBA00022729"/>
    </source>
</evidence>
<accession>A0A1Q3B2E2</accession>
<evidence type="ECO:0000256" key="3">
    <source>
        <dbReference type="ARBA" id="ARBA00022553"/>
    </source>
</evidence>
<keyword evidence="10 17" id="KW-0067">ATP-binding</keyword>
<keyword evidence="13" id="KW-0675">Receptor</keyword>
<evidence type="ECO:0000313" key="21">
    <source>
        <dbReference type="EMBL" id="GAV61993.1"/>
    </source>
</evidence>
<dbReference type="InterPro" id="IPR017441">
    <property type="entry name" value="Protein_kinase_ATP_BS"/>
</dbReference>
<dbReference type="PANTHER" id="PTHR47973">
    <property type="entry name" value="CYSTEINE-RICH RECEPTOR-LIKE PROTEIN KINASE 3"/>
    <property type="match status" value="1"/>
</dbReference>
<keyword evidence="3" id="KW-0597">Phosphoprotein</keyword>
<comment type="catalytic activity">
    <reaction evidence="15">
        <text>L-seryl-[protein] + ATP = O-phospho-L-seryl-[protein] + ADP + H(+)</text>
        <dbReference type="Rhea" id="RHEA:17989"/>
        <dbReference type="Rhea" id="RHEA-COMP:9863"/>
        <dbReference type="Rhea" id="RHEA-COMP:11604"/>
        <dbReference type="ChEBI" id="CHEBI:15378"/>
        <dbReference type="ChEBI" id="CHEBI:29999"/>
        <dbReference type="ChEBI" id="CHEBI:30616"/>
        <dbReference type="ChEBI" id="CHEBI:83421"/>
        <dbReference type="ChEBI" id="CHEBI:456216"/>
    </reaction>
</comment>
<comment type="caution">
    <text evidence="21">The sequence shown here is derived from an EMBL/GenBank/DDBJ whole genome shotgun (WGS) entry which is preliminary data.</text>
</comment>
<name>A0A1Q3B2E2_CEPFO</name>
<dbReference type="InterPro" id="IPR052059">
    <property type="entry name" value="CR_Ser/Thr_kinase"/>
</dbReference>
<dbReference type="PROSITE" id="PS51473">
    <property type="entry name" value="GNK2"/>
    <property type="match status" value="2"/>
</dbReference>
<evidence type="ECO:0000256" key="9">
    <source>
        <dbReference type="ARBA" id="ARBA00022777"/>
    </source>
</evidence>
<evidence type="ECO:0000256" key="18">
    <source>
        <dbReference type="SAM" id="Phobius"/>
    </source>
</evidence>
<dbReference type="GO" id="GO:0005524">
    <property type="term" value="F:ATP binding"/>
    <property type="evidence" value="ECO:0007669"/>
    <property type="project" value="UniProtKB-UniRule"/>
</dbReference>